<comment type="caution">
    <text evidence="2">The sequence shown here is derived from an EMBL/GenBank/DDBJ whole genome shotgun (WGS) entry which is preliminary data.</text>
</comment>
<dbReference type="Proteomes" id="UP001066276">
    <property type="component" value="Chromosome 6"/>
</dbReference>
<feature type="compositionally biased region" description="Basic and acidic residues" evidence="1">
    <location>
        <begin position="15"/>
        <end position="24"/>
    </location>
</feature>
<evidence type="ECO:0000313" key="3">
    <source>
        <dbReference type="Proteomes" id="UP001066276"/>
    </source>
</evidence>
<proteinExistence type="predicted"/>
<keyword evidence="3" id="KW-1185">Reference proteome</keyword>
<evidence type="ECO:0000313" key="2">
    <source>
        <dbReference type="EMBL" id="KAJ1136352.1"/>
    </source>
</evidence>
<reference evidence="2" key="1">
    <citation type="journal article" date="2022" name="bioRxiv">
        <title>Sequencing and chromosome-scale assembly of the giantPleurodeles waltlgenome.</title>
        <authorList>
            <person name="Brown T."/>
            <person name="Elewa A."/>
            <person name="Iarovenko S."/>
            <person name="Subramanian E."/>
            <person name="Araus A.J."/>
            <person name="Petzold A."/>
            <person name="Susuki M."/>
            <person name="Suzuki K.-i.T."/>
            <person name="Hayashi T."/>
            <person name="Toyoda A."/>
            <person name="Oliveira C."/>
            <person name="Osipova E."/>
            <person name="Leigh N.D."/>
            <person name="Simon A."/>
            <person name="Yun M.H."/>
        </authorList>
    </citation>
    <scope>NUCLEOTIDE SEQUENCE</scope>
    <source>
        <strain evidence="2">20211129_DDA</strain>
        <tissue evidence="2">Liver</tissue>
    </source>
</reference>
<organism evidence="2 3">
    <name type="scientific">Pleurodeles waltl</name>
    <name type="common">Iberian ribbed newt</name>
    <dbReference type="NCBI Taxonomy" id="8319"/>
    <lineage>
        <taxon>Eukaryota</taxon>
        <taxon>Metazoa</taxon>
        <taxon>Chordata</taxon>
        <taxon>Craniata</taxon>
        <taxon>Vertebrata</taxon>
        <taxon>Euteleostomi</taxon>
        <taxon>Amphibia</taxon>
        <taxon>Batrachia</taxon>
        <taxon>Caudata</taxon>
        <taxon>Salamandroidea</taxon>
        <taxon>Salamandridae</taxon>
        <taxon>Pleurodelinae</taxon>
        <taxon>Pleurodeles</taxon>
    </lineage>
</organism>
<dbReference type="AlphaFoldDB" id="A0AAV7QAU6"/>
<accession>A0AAV7QAU6</accession>
<dbReference type="EMBL" id="JANPWB010000010">
    <property type="protein sequence ID" value="KAJ1136352.1"/>
    <property type="molecule type" value="Genomic_DNA"/>
</dbReference>
<feature type="region of interest" description="Disordered" evidence="1">
    <location>
        <begin position="90"/>
        <end position="121"/>
    </location>
</feature>
<feature type="compositionally biased region" description="Polar residues" evidence="1">
    <location>
        <begin position="103"/>
        <end position="119"/>
    </location>
</feature>
<feature type="compositionally biased region" description="Polar residues" evidence="1">
    <location>
        <begin position="51"/>
        <end position="60"/>
    </location>
</feature>
<evidence type="ECO:0000256" key="1">
    <source>
        <dbReference type="SAM" id="MobiDB-lite"/>
    </source>
</evidence>
<name>A0AAV7QAU6_PLEWA</name>
<protein>
    <submittedName>
        <fullName evidence="2">Uncharacterized protein</fullName>
    </submittedName>
</protein>
<sequence length="148" mass="16252">MAPPSGTPNGVQERNVIRHSERAKQLISPAAKSTSSKTVGNLFDESEDRSLPQSQRTPTELAQHLTKPLREETVTSAKMAQSFLEKSFGAEFAPPDVTRPALDTTTRFPSHQGSATSRKSAALKAWRFKRCRTGPGTKLKSLPHKEAR</sequence>
<gene>
    <name evidence="2" type="ORF">NDU88_002769</name>
</gene>
<feature type="region of interest" description="Disordered" evidence="1">
    <location>
        <begin position="1"/>
        <end position="67"/>
    </location>
</feature>